<protein>
    <submittedName>
        <fullName evidence="2">Uncharacterized protein</fullName>
    </submittedName>
</protein>
<feature type="chain" id="PRO_5013207178" evidence="1">
    <location>
        <begin position="30"/>
        <end position="148"/>
    </location>
</feature>
<organism evidence="2 3">
    <name type="scientific">Kibdelosporangium aridum</name>
    <dbReference type="NCBI Taxonomy" id="2030"/>
    <lineage>
        <taxon>Bacteria</taxon>
        <taxon>Bacillati</taxon>
        <taxon>Actinomycetota</taxon>
        <taxon>Actinomycetes</taxon>
        <taxon>Pseudonocardiales</taxon>
        <taxon>Pseudonocardiaceae</taxon>
        <taxon>Kibdelosporangium</taxon>
    </lineage>
</organism>
<feature type="signal peptide" evidence="1">
    <location>
        <begin position="1"/>
        <end position="29"/>
    </location>
</feature>
<keyword evidence="3" id="KW-1185">Reference proteome</keyword>
<evidence type="ECO:0000313" key="2">
    <source>
        <dbReference type="EMBL" id="SMC99221.1"/>
    </source>
</evidence>
<keyword evidence="1" id="KW-0732">Signal</keyword>
<dbReference type="EMBL" id="FWXV01000002">
    <property type="protein sequence ID" value="SMC99221.1"/>
    <property type="molecule type" value="Genomic_DNA"/>
</dbReference>
<evidence type="ECO:0000313" key="3">
    <source>
        <dbReference type="Proteomes" id="UP000192674"/>
    </source>
</evidence>
<gene>
    <name evidence="2" type="ORF">SAMN05661093_03652</name>
</gene>
<sequence length="148" mass="15715">MATKTCVTRLAIPFLTACMLLLTPVVASAAPAPAPSDTPTTRAARASDPLADFICLGAVRLTRCHPYGYFTARTTTVQVAINNHASGGESCIVRNTRTGGFIPPRVFINPGDGSFKNLARLQAGTVFDIWCQRRNFAGDAGIGGIVRY</sequence>
<name>A0A1W2DP37_KIBAR</name>
<proteinExistence type="predicted"/>
<reference evidence="2 3" key="1">
    <citation type="submission" date="2017-04" db="EMBL/GenBank/DDBJ databases">
        <authorList>
            <person name="Afonso C.L."/>
            <person name="Miller P.J."/>
            <person name="Scott M.A."/>
            <person name="Spackman E."/>
            <person name="Goraichik I."/>
            <person name="Dimitrov K.M."/>
            <person name="Suarez D.L."/>
            <person name="Swayne D.E."/>
        </authorList>
    </citation>
    <scope>NUCLEOTIDE SEQUENCE [LARGE SCALE GENOMIC DNA]</scope>
    <source>
        <strain evidence="2 3">DSM 43828</strain>
    </source>
</reference>
<dbReference type="Proteomes" id="UP000192674">
    <property type="component" value="Unassembled WGS sequence"/>
</dbReference>
<dbReference type="AlphaFoldDB" id="A0A1W2DP37"/>
<evidence type="ECO:0000256" key="1">
    <source>
        <dbReference type="SAM" id="SignalP"/>
    </source>
</evidence>
<accession>A0A1W2DP37</accession>